<gene>
    <name evidence="2" type="ORF">FE785_01080</name>
</gene>
<dbReference type="InterPro" id="IPR003594">
    <property type="entry name" value="HATPase_dom"/>
</dbReference>
<keyword evidence="2" id="KW-0547">Nucleotide-binding</keyword>
<evidence type="ECO:0000313" key="3">
    <source>
        <dbReference type="Proteomes" id="UP000304864"/>
    </source>
</evidence>
<evidence type="ECO:0000259" key="1">
    <source>
        <dbReference type="Pfam" id="PF13581"/>
    </source>
</evidence>
<dbReference type="OrthoDB" id="9800897at2"/>
<dbReference type="Pfam" id="PF13581">
    <property type="entry name" value="HATPase_c_2"/>
    <property type="match status" value="1"/>
</dbReference>
<sequence>MSTRIKPSKPFSQAPNRVLAIGFHGDEKKALQQNLGELAYSAEFVGDIEHAQKTIESFSPSDFCCYLIAENCFSDEHFQAFQSLRNQPIYQHIPVVLQLQSNQPEIIQQGLAIEVFFYLIAPYSLELLKSVLNAANHGFNHYQQLSPKIRQFSASQPLLQYAEFSVKTVEQAHDLASVLSYMTPDPKKSTIGLFELMLNAIEHGNLEIGYLNKTKFISEGRLKEEINQRLFDDKYKERKVSIILNRTEDSLVFTIKDDGSGFDAEPYLDFNQMRAMDNHGRGIMIANQFSFDELHYSENGSCVTAVIYLNR</sequence>
<dbReference type="Gene3D" id="3.30.565.10">
    <property type="entry name" value="Histidine kinase-like ATPase, C-terminal domain"/>
    <property type="match status" value="1"/>
</dbReference>
<reference evidence="2 3" key="1">
    <citation type="submission" date="2019-05" db="EMBL/GenBank/DDBJ databases">
        <title>Thiomicrorhabdus sediminis sp. nov, a novel sulfur-oxidizing bacterium isolated from coastal sediment.</title>
        <authorList>
            <person name="Liu X."/>
        </authorList>
    </citation>
    <scope>NUCLEOTIDE SEQUENCE [LARGE SCALE GENOMIC DNA]</scope>
    <source>
        <strain evidence="2 3">G1</strain>
    </source>
</reference>
<dbReference type="KEGG" id="thig:FE785_01080"/>
<dbReference type="SUPFAM" id="SSF52172">
    <property type="entry name" value="CheY-like"/>
    <property type="match status" value="1"/>
</dbReference>
<proteinExistence type="predicted"/>
<dbReference type="AlphaFoldDB" id="A0A4P9K387"/>
<feature type="domain" description="Histidine kinase/HSP90-like ATPase" evidence="1">
    <location>
        <begin position="192"/>
        <end position="306"/>
    </location>
</feature>
<dbReference type="CDD" id="cd16936">
    <property type="entry name" value="HATPase_RsbW-like"/>
    <property type="match status" value="1"/>
</dbReference>
<dbReference type="RefSeq" id="WP_138563569.1">
    <property type="nucleotide sequence ID" value="NZ_CP040602.1"/>
</dbReference>
<keyword evidence="2" id="KW-0067">ATP-binding</keyword>
<name>A0A4P9K387_9GAMM</name>
<protein>
    <submittedName>
        <fullName evidence="2">ATP-binding protein</fullName>
    </submittedName>
</protein>
<dbReference type="InterPro" id="IPR036890">
    <property type="entry name" value="HATPase_C_sf"/>
</dbReference>
<dbReference type="GO" id="GO:0005524">
    <property type="term" value="F:ATP binding"/>
    <property type="evidence" value="ECO:0007669"/>
    <property type="project" value="UniProtKB-KW"/>
</dbReference>
<dbReference type="EMBL" id="CP040602">
    <property type="protein sequence ID" value="QCU89322.1"/>
    <property type="molecule type" value="Genomic_DNA"/>
</dbReference>
<accession>A0A4P9K387</accession>
<dbReference type="InterPro" id="IPR011006">
    <property type="entry name" value="CheY-like_superfamily"/>
</dbReference>
<dbReference type="SUPFAM" id="SSF55874">
    <property type="entry name" value="ATPase domain of HSP90 chaperone/DNA topoisomerase II/histidine kinase"/>
    <property type="match status" value="1"/>
</dbReference>
<organism evidence="2 3">
    <name type="scientific">Thiomicrorhabdus sediminis</name>
    <dbReference type="NCBI Taxonomy" id="2580412"/>
    <lineage>
        <taxon>Bacteria</taxon>
        <taxon>Pseudomonadati</taxon>
        <taxon>Pseudomonadota</taxon>
        <taxon>Gammaproteobacteria</taxon>
        <taxon>Thiotrichales</taxon>
        <taxon>Piscirickettsiaceae</taxon>
        <taxon>Thiomicrorhabdus</taxon>
    </lineage>
</organism>
<dbReference type="Proteomes" id="UP000304864">
    <property type="component" value="Chromosome"/>
</dbReference>
<keyword evidence="3" id="KW-1185">Reference proteome</keyword>
<evidence type="ECO:0000313" key="2">
    <source>
        <dbReference type="EMBL" id="QCU89322.1"/>
    </source>
</evidence>